<comment type="similarity">
    <text evidence="1 8 9">Belongs to the NAD synthetase family.</text>
</comment>
<feature type="binding site" evidence="8">
    <location>
        <position position="211"/>
    </location>
    <ligand>
        <name>ATP</name>
        <dbReference type="ChEBI" id="CHEBI:30616"/>
    </ligand>
</feature>
<feature type="binding site" evidence="8">
    <location>
        <position position="180"/>
    </location>
    <ligand>
        <name>deamido-NAD(+)</name>
        <dbReference type="ChEBI" id="CHEBI:58437"/>
        <note>ligand shared between two neighboring subunits</note>
    </ligand>
</feature>
<comment type="catalytic activity">
    <reaction evidence="8 10">
        <text>deamido-NAD(+) + NH4(+) + ATP = AMP + diphosphate + NAD(+) + H(+)</text>
        <dbReference type="Rhea" id="RHEA:21188"/>
        <dbReference type="ChEBI" id="CHEBI:15378"/>
        <dbReference type="ChEBI" id="CHEBI:28938"/>
        <dbReference type="ChEBI" id="CHEBI:30616"/>
        <dbReference type="ChEBI" id="CHEBI:33019"/>
        <dbReference type="ChEBI" id="CHEBI:57540"/>
        <dbReference type="ChEBI" id="CHEBI:58437"/>
        <dbReference type="ChEBI" id="CHEBI:456215"/>
        <dbReference type="EC" id="6.3.1.5"/>
    </reaction>
</comment>
<organism evidence="12 13">
    <name type="scientific">Camelliibacillus cellulosilyticus</name>
    <dbReference type="NCBI Taxonomy" id="2174486"/>
    <lineage>
        <taxon>Bacteria</taxon>
        <taxon>Bacillati</taxon>
        <taxon>Bacillota</taxon>
        <taxon>Bacilli</taxon>
        <taxon>Bacillales</taxon>
        <taxon>Sporolactobacillaceae</taxon>
        <taxon>Camelliibacillus</taxon>
    </lineage>
</organism>
<dbReference type="GO" id="GO:0008795">
    <property type="term" value="F:NAD+ synthase activity"/>
    <property type="evidence" value="ECO:0007669"/>
    <property type="project" value="UniProtKB-EC"/>
</dbReference>
<evidence type="ECO:0000256" key="1">
    <source>
        <dbReference type="ARBA" id="ARBA00005859"/>
    </source>
</evidence>
<evidence type="ECO:0000256" key="6">
    <source>
        <dbReference type="ARBA" id="ARBA00022842"/>
    </source>
</evidence>
<dbReference type="RefSeq" id="WP_376845481.1">
    <property type="nucleotide sequence ID" value="NZ_JBHSFW010000001.1"/>
</dbReference>
<comment type="function">
    <text evidence="8">Catalyzes the ATP-dependent amidation of deamido-NAD to form NAD. Uses ammonia as a nitrogen source.</text>
</comment>
<feature type="binding site" evidence="8">
    <location>
        <position position="165"/>
    </location>
    <ligand>
        <name>Mg(2+)</name>
        <dbReference type="ChEBI" id="CHEBI:18420"/>
    </ligand>
</feature>
<keyword evidence="13" id="KW-1185">Reference proteome</keyword>
<dbReference type="InterPro" id="IPR003694">
    <property type="entry name" value="NAD_synthase"/>
</dbReference>
<proteinExistence type="inferred from homology"/>
<dbReference type="GO" id="GO:0032259">
    <property type="term" value="P:methylation"/>
    <property type="evidence" value="ECO:0007669"/>
    <property type="project" value="UniProtKB-KW"/>
</dbReference>
<evidence type="ECO:0000313" key="13">
    <source>
        <dbReference type="Proteomes" id="UP001596022"/>
    </source>
</evidence>
<dbReference type="PANTHER" id="PTHR23090:SF7">
    <property type="entry name" value="NH(3)-DEPENDENT NAD(+) SYNTHETASE"/>
    <property type="match status" value="1"/>
</dbReference>
<feature type="binding site" description="in other chain" evidence="8">
    <location>
        <position position="140"/>
    </location>
    <ligand>
        <name>deamido-NAD(+)</name>
        <dbReference type="ChEBI" id="CHEBI:58437"/>
        <note>ligand shared between two neighboring subunits</note>
    </ligand>
</feature>
<dbReference type="Proteomes" id="UP001596022">
    <property type="component" value="Unassembled WGS sequence"/>
</dbReference>
<feature type="binding site" evidence="8">
    <location>
        <position position="189"/>
    </location>
    <ligand>
        <name>ATP</name>
        <dbReference type="ChEBI" id="CHEBI:30616"/>
    </ligand>
</feature>
<feature type="binding site" description="in other chain" evidence="8">
    <location>
        <position position="173"/>
    </location>
    <ligand>
        <name>deamido-NAD(+)</name>
        <dbReference type="ChEBI" id="CHEBI:58437"/>
        <note>ligand shared between two neighboring subunits</note>
    </ligand>
</feature>
<dbReference type="CDD" id="cd00553">
    <property type="entry name" value="NAD_synthase"/>
    <property type="match status" value="1"/>
</dbReference>
<evidence type="ECO:0000256" key="3">
    <source>
        <dbReference type="ARBA" id="ARBA00022723"/>
    </source>
</evidence>
<dbReference type="PANTHER" id="PTHR23090">
    <property type="entry name" value="NH 3 /GLUTAMINE-DEPENDENT NAD + SYNTHETASE"/>
    <property type="match status" value="1"/>
</dbReference>
<evidence type="ECO:0000259" key="11">
    <source>
        <dbReference type="Pfam" id="PF02540"/>
    </source>
</evidence>
<keyword evidence="5 8" id="KW-0067">ATP-binding</keyword>
<evidence type="ECO:0000313" key="12">
    <source>
        <dbReference type="EMBL" id="MFC4618499.1"/>
    </source>
</evidence>
<evidence type="ECO:0000256" key="7">
    <source>
        <dbReference type="ARBA" id="ARBA00023027"/>
    </source>
</evidence>
<keyword evidence="3 8" id="KW-0479">Metal-binding</keyword>
<dbReference type="NCBIfam" id="TIGR00552">
    <property type="entry name" value="nadE"/>
    <property type="match status" value="1"/>
</dbReference>
<dbReference type="InterPro" id="IPR014729">
    <property type="entry name" value="Rossmann-like_a/b/a_fold"/>
</dbReference>
<accession>A0ABV9GMX5</accession>
<evidence type="ECO:0000256" key="2">
    <source>
        <dbReference type="ARBA" id="ARBA00022598"/>
    </source>
</evidence>
<comment type="caution">
    <text evidence="12">The sequence shown here is derived from an EMBL/GenBank/DDBJ whole genome shotgun (WGS) entry which is preliminary data.</text>
</comment>
<comment type="subunit">
    <text evidence="8">Homodimer.</text>
</comment>
<keyword evidence="6 8" id="KW-0460">Magnesium</keyword>
<feature type="domain" description="NAD/GMP synthase" evidence="11">
    <location>
        <begin position="24"/>
        <end position="265"/>
    </location>
</feature>
<keyword evidence="7 8" id="KW-0520">NAD</keyword>
<feature type="binding site" evidence="8">
    <location>
        <position position="52"/>
    </location>
    <ligand>
        <name>Mg(2+)</name>
        <dbReference type="ChEBI" id="CHEBI:18420"/>
    </ligand>
</feature>
<evidence type="ECO:0000256" key="8">
    <source>
        <dbReference type="HAMAP-Rule" id="MF_00193"/>
    </source>
</evidence>
<dbReference type="Gene3D" id="3.40.50.620">
    <property type="entry name" value="HUPs"/>
    <property type="match status" value="1"/>
</dbReference>
<comment type="pathway">
    <text evidence="8">Cofactor biosynthesis; NAD(+) biosynthesis; NAD(+) from deamido-NAD(+) (ammonia route): step 1/1.</text>
</comment>
<gene>
    <name evidence="8 12" type="primary">nadE</name>
    <name evidence="12" type="ORF">ACFO4N_07095</name>
</gene>
<dbReference type="SUPFAM" id="SSF52402">
    <property type="entry name" value="Adenine nucleotide alpha hydrolases-like"/>
    <property type="match status" value="1"/>
</dbReference>
<feature type="binding site" evidence="8">
    <location>
        <position position="160"/>
    </location>
    <ligand>
        <name>ATP</name>
        <dbReference type="ChEBI" id="CHEBI:30616"/>
    </ligand>
</feature>
<keyword evidence="4 8" id="KW-0547">Nucleotide-binding</keyword>
<dbReference type="EMBL" id="JBHSFW010000001">
    <property type="protein sequence ID" value="MFC4618499.1"/>
    <property type="molecule type" value="Genomic_DNA"/>
</dbReference>
<feature type="binding site" description="in other chain" evidence="8">
    <location>
        <begin position="260"/>
        <end position="261"/>
    </location>
    <ligand>
        <name>deamido-NAD(+)</name>
        <dbReference type="ChEBI" id="CHEBI:58437"/>
        <note>ligand shared between two neighboring subunits</note>
    </ligand>
</feature>
<dbReference type="InterPro" id="IPR022926">
    <property type="entry name" value="NH(3)-dep_NAD(+)_synth"/>
</dbReference>
<dbReference type="EC" id="6.3.1.5" evidence="8 10"/>
<evidence type="ECO:0000256" key="5">
    <source>
        <dbReference type="ARBA" id="ARBA00022840"/>
    </source>
</evidence>
<keyword evidence="12" id="KW-0489">Methyltransferase</keyword>
<protein>
    <recommendedName>
        <fullName evidence="8 10">NH(3)-dependent NAD(+) synthetase</fullName>
        <ecNumber evidence="8 10">6.3.1.5</ecNumber>
    </recommendedName>
</protein>
<dbReference type="HAMAP" id="MF_00193">
    <property type="entry name" value="NadE_ammonia_dep"/>
    <property type="match status" value="1"/>
</dbReference>
<dbReference type="NCBIfam" id="NF001979">
    <property type="entry name" value="PRK00768.1"/>
    <property type="match status" value="1"/>
</dbReference>
<evidence type="ECO:0000256" key="10">
    <source>
        <dbReference type="RuleBase" id="RU003812"/>
    </source>
</evidence>
<dbReference type="GO" id="GO:0008168">
    <property type="term" value="F:methyltransferase activity"/>
    <property type="evidence" value="ECO:0007669"/>
    <property type="project" value="UniProtKB-KW"/>
</dbReference>
<evidence type="ECO:0000256" key="9">
    <source>
        <dbReference type="RuleBase" id="RU003811"/>
    </source>
</evidence>
<keyword evidence="2 8" id="KW-0436">Ligase</keyword>
<sequence>MRPLQKEIIEALHVKRDIVPEEEIRHRIHFMKAYAQHAHAKGFILGLSLGQDSTLAGKLAQLAVDELNEENGGGYQFIGMRLPYGKQKDEADAKAVIDFIRPNMTYIFDIANAVDALKKTYDAVDQDPLSDYQKGNVKARMRMVAQYAFAGTYNLLVIGTDHAAEALTGFYTKYGDGAADLLPLAGLTKRQGKMLLKQLGCPEHLYLKTPTADLLDEKPLRADEDELGLTYDDIDNYLEGYAVDDAVSKKIEDQYLKTRHKRVMPASMFDDWWQ</sequence>
<name>A0ABV9GMX5_9BACL</name>
<evidence type="ECO:0000256" key="4">
    <source>
        <dbReference type="ARBA" id="ARBA00022741"/>
    </source>
</evidence>
<keyword evidence="12" id="KW-0808">Transferase</keyword>
<comment type="caution">
    <text evidence="8">Lacks conserved residue(s) required for the propagation of feature annotation.</text>
</comment>
<dbReference type="InterPro" id="IPR022310">
    <property type="entry name" value="NAD/GMP_synthase"/>
</dbReference>
<reference evidence="13" key="1">
    <citation type="journal article" date="2019" name="Int. J. Syst. Evol. Microbiol.">
        <title>The Global Catalogue of Microorganisms (GCM) 10K type strain sequencing project: providing services to taxonomists for standard genome sequencing and annotation.</title>
        <authorList>
            <consortium name="The Broad Institute Genomics Platform"/>
            <consortium name="The Broad Institute Genome Sequencing Center for Infectious Disease"/>
            <person name="Wu L."/>
            <person name="Ma J."/>
        </authorList>
    </citation>
    <scope>NUCLEOTIDE SEQUENCE [LARGE SCALE GENOMIC DNA]</scope>
    <source>
        <strain evidence="13">CGMCC 1.16306</strain>
    </source>
</reference>
<dbReference type="Pfam" id="PF02540">
    <property type="entry name" value="NAD_synthase"/>
    <property type="match status" value="1"/>
</dbReference>